<proteinExistence type="predicted"/>
<evidence type="ECO:0000313" key="1">
    <source>
        <dbReference type="EMBL" id="GGD03568.1"/>
    </source>
</evidence>
<evidence type="ECO:0000313" key="2">
    <source>
        <dbReference type="Proteomes" id="UP000630615"/>
    </source>
</evidence>
<keyword evidence="2" id="KW-1185">Reference proteome</keyword>
<comment type="caution">
    <text evidence="1">The sequence shown here is derived from an EMBL/GenBank/DDBJ whole genome shotgun (WGS) entry which is preliminary data.</text>
</comment>
<sequence>MERKEFINEKEPEIHGDAKWYRDNLVERMRHAYMKIDGSYDWPNSEEGDLLRLTRQMLVVMDQEQQN</sequence>
<gene>
    <name evidence="1" type="ORF">GCM10011573_36290</name>
</gene>
<dbReference type="EMBL" id="BMKI01000015">
    <property type="protein sequence ID" value="GGD03568.1"/>
    <property type="molecule type" value="Genomic_DNA"/>
</dbReference>
<name>A0ABQ1PTU6_9ENTE</name>
<protein>
    <submittedName>
        <fullName evidence="1">Uncharacterized protein</fullName>
    </submittedName>
</protein>
<reference evidence="2" key="1">
    <citation type="journal article" date="2019" name="Int. J. Syst. Evol. Microbiol.">
        <title>The Global Catalogue of Microorganisms (GCM) 10K type strain sequencing project: providing services to taxonomists for standard genome sequencing and annotation.</title>
        <authorList>
            <consortium name="The Broad Institute Genomics Platform"/>
            <consortium name="The Broad Institute Genome Sequencing Center for Infectious Disease"/>
            <person name="Wu L."/>
            <person name="Ma J."/>
        </authorList>
    </citation>
    <scope>NUCLEOTIDE SEQUENCE [LARGE SCALE GENOMIC DNA]</scope>
    <source>
        <strain evidence="2">CGMCC 1.15942</strain>
    </source>
</reference>
<organism evidence="1 2">
    <name type="scientific">Enterococcus wangshanyuanii</name>
    <dbReference type="NCBI Taxonomy" id="2005703"/>
    <lineage>
        <taxon>Bacteria</taxon>
        <taxon>Bacillati</taxon>
        <taxon>Bacillota</taxon>
        <taxon>Bacilli</taxon>
        <taxon>Lactobacillales</taxon>
        <taxon>Enterococcaceae</taxon>
        <taxon>Enterococcus</taxon>
    </lineage>
</organism>
<dbReference type="RefSeq" id="WP_088272003.1">
    <property type="nucleotide sequence ID" value="NZ_BMKI01000015.1"/>
</dbReference>
<accession>A0ABQ1PTU6</accession>
<dbReference type="Proteomes" id="UP000630615">
    <property type="component" value="Unassembled WGS sequence"/>
</dbReference>